<dbReference type="EMBL" id="CAJOAZ010016310">
    <property type="protein sequence ID" value="CAF4303279.1"/>
    <property type="molecule type" value="Genomic_DNA"/>
</dbReference>
<evidence type="ECO:0000313" key="2">
    <source>
        <dbReference type="Proteomes" id="UP000663844"/>
    </source>
</evidence>
<organism evidence="1 2">
    <name type="scientific">Adineta steineri</name>
    <dbReference type="NCBI Taxonomy" id="433720"/>
    <lineage>
        <taxon>Eukaryota</taxon>
        <taxon>Metazoa</taxon>
        <taxon>Spiralia</taxon>
        <taxon>Gnathifera</taxon>
        <taxon>Rotifera</taxon>
        <taxon>Eurotatoria</taxon>
        <taxon>Bdelloidea</taxon>
        <taxon>Adinetida</taxon>
        <taxon>Adinetidae</taxon>
        <taxon>Adineta</taxon>
    </lineage>
</organism>
<comment type="caution">
    <text evidence="1">The sequence shown here is derived from an EMBL/GenBank/DDBJ whole genome shotgun (WGS) entry which is preliminary data.</text>
</comment>
<accession>A0A820I8F8</accession>
<proteinExistence type="predicted"/>
<reference evidence="1" key="1">
    <citation type="submission" date="2021-02" db="EMBL/GenBank/DDBJ databases">
        <authorList>
            <person name="Nowell W R."/>
        </authorList>
    </citation>
    <scope>NUCLEOTIDE SEQUENCE</scope>
</reference>
<dbReference type="Proteomes" id="UP000663844">
    <property type="component" value="Unassembled WGS sequence"/>
</dbReference>
<gene>
    <name evidence="1" type="ORF">OXD698_LOCUS46216</name>
</gene>
<evidence type="ECO:0000313" key="1">
    <source>
        <dbReference type="EMBL" id="CAF4303279.1"/>
    </source>
</evidence>
<dbReference type="Gene3D" id="3.30.200.20">
    <property type="entry name" value="Phosphorylase Kinase, domain 1"/>
    <property type="match status" value="1"/>
</dbReference>
<dbReference type="SUPFAM" id="SSF56112">
    <property type="entry name" value="Protein kinase-like (PK-like)"/>
    <property type="match status" value="1"/>
</dbReference>
<protein>
    <submittedName>
        <fullName evidence="1">Uncharacterized protein</fullName>
    </submittedName>
</protein>
<dbReference type="InterPro" id="IPR011009">
    <property type="entry name" value="Kinase-like_dom_sf"/>
</dbReference>
<dbReference type="AlphaFoldDB" id="A0A820I8F8"/>
<sequence>MTSHPIHENVTISLENLSNEIYKLISSIRPDWNSSNTRLVTFTEGITNSIVGLFDTRTTDDESEALVIKIFGSNTELFIDRSSEMNAMIKLSENKVLSQ</sequence>
<name>A0A820I8F8_9BILA</name>
<feature type="non-terminal residue" evidence="1">
    <location>
        <position position="99"/>
    </location>
</feature>